<evidence type="ECO:0000313" key="1">
    <source>
        <dbReference type="EMBL" id="VDI12606.1"/>
    </source>
</evidence>
<name>A0A8B6D1C2_MYTGA</name>
<accession>A0A8B6D1C2</accession>
<gene>
    <name evidence="1" type="ORF">MGAL_10B060955</name>
</gene>
<dbReference type="SUPFAM" id="SSF50969">
    <property type="entry name" value="YVTN repeat-like/Quinoprotein amine dehydrogenase"/>
    <property type="match status" value="1"/>
</dbReference>
<reference evidence="1" key="1">
    <citation type="submission" date="2018-11" db="EMBL/GenBank/DDBJ databases">
        <authorList>
            <person name="Alioto T."/>
            <person name="Alioto T."/>
        </authorList>
    </citation>
    <scope>NUCLEOTIDE SEQUENCE</scope>
</reference>
<dbReference type="EMBL" id="UYJE01002657">
    <property type="protein sequence ID" value="VDI12606.1"/>
    <property type="molecule type" value="Genomic_DNA"/>
</dbReference>
<proteinExistence type="predicted"/>
<dbReference type="AlphaFoldDB" id="A0A8B6D1C2"/>
<evidence type="ECO:0000313" key="2">
    <source>
        <dbReference type="Proteomes" id="UP000596742"/>
    </source>
</evidence>
<organism evidence="1 2">
    <name type="scientific">Mytilus galloprovincialis</name>
    <name type="common">Mediterranean mussel</name>
    <dbReference type="NCBI Taxonomy" id="29158"/>
    <lineage>
        <taxon>Eukaryota</taxon>
        <taxon>Metazoa</taxon>
        <taxon>Spiralia</taxon>
        <taxon>Lophotrochozoa</taxon>
        <taxon>Mollusca</taxon>
        <taxon>Bivalvia</taxon>
        <taxon>Autobranchia</taxon>
        <taxon>Pteriomorphia</taxon>
        <taxon>Mytilida</taxon>
        <taxon>Mytiloidea</taxon>
        <taxon>Mytilidae</taxon>
        <taxon>Mytilinae</taxon>
        <taxon>Mytilus</taxon>
    </lineage>
</organism>
<sequence>MSKIKQKVIAHLDKLEADILLDIDNKYKYCTDTVSRSKDYIKYCAISLSIWKNDLKSLKQHTSEIHIFQTVKSLDSKTHQKELEIRKIQTTTVPILAYHPSESESNMNKILPDLGTITVDTVLVPMPMLDIFQQGQFSVNDKRKLSLTTKLGNEVNIYRCCFIPGNRLLLCQDGDRQLYVCQLDGSEFEIVNLDYTPECITLYDNYQAVVSSGFDGIQIIDLKTLKPGGIIRIEGNCDGITTVKDKILVQNKPNTIVDIKGKVQNTIMTTFHPCKIFANKDGDMYCTDFDSDKVYVVTSDGQEPIIGLLIEKSCVRNRRPYTSAETPIDTKLIIQRCLRALKGKSYCL</sequence>
<dbReference type="InterPro" id="IPR011044">
    <property type="entry name" value="Quino_amine_DH_bsu"/>
</dbReference>
<comment type="caution">
    <text evidence="1">The sequence shown here is derived from an EMBL/GenBank/DDBJ whole genome shotgun (WGS) entry which is preliminary data.</text>
</comment>
<dbReference type="Proteomes" id="UP000596742">
    <property type="component" value="Unassembled WGS sequence"/>
</dbReference>
<protein>
    <submittedName>
        <fullName evidence="1">Uncharacterized protein</fullName>
    </submittedName>
</protein>
<dbReference type="OrthoDB" id="6064561at2759"/>
<keyword evidence="2" id="KW-1185">Reference proteome</keyword>